<dbReference type="InterPro" id="IPR041854">
    <property type="entry name" value="BFD-like_2Fe2S-bd_dom_sf"/>
</dbReference>
<dbReference type="Pfam" id="PF04324">
    <property type="entry name" value="Fer2_BFD"/>
    <property type="match status" value="1"/>
</dbReference>
<protein>
    <recommendedName>
        <fullName evidence="1">BFD-like [2Fe-2S]-binding domain-containing protein</fullName>
    </recommendedName>
</protein>
<reference evidence="2" key="1">
    <citation type="submission" date="2018-05" db="EMBL/GenBank/DDBJ databases">
        <authorList>
            <person name="Lanie J.A."/>
            <person name="Ng W.-L."/>
            <person name="Kazmierczak K.M."/>
            <person name="Andrzejewski T.M."/>
            <person name="Davidsen T.M."/>
            <person name="Wayne K.J."/>
            <person name="Tettelin H."/>
            <person name="Glass J.I."/>
            <person name="Rusch D."/>
            <person name="Podicherti R."/>
            <person name="Tsui H.-C.T."/>
            <person name="Winkler M.E."/>
        </authorList>
    </citation>
    <scope>NUCLEOTIDE SEQUENCE</scope>
</reference>
<organism evidence="2">
    <name type="scientific">marine metagenome</name>
    <dbReference type="NCBI Taxonomy" id="408172"/>
    <lineage>
        <taxon>unclassified sequences</taxon>
        <taxon>metagenomes</taxon>
        <taxon>ecological metagenomes</taxon>
    </lineage>
</organism>
<feature type="domain" description="BFD-like [2Fe-2S]-binding" evidence="1">
    <location>
        <begin position="19"/>
        <end position="68"/>
    </location>
</feature>
<dbReference type="AlphaFoldDB" id="A0A382AC32"/>
<sequence length="95" mass="9980">MATILDMPAQVRTKSADTLICHCYQISASSILKAMDEGDAETIEQVSRLTDAGTGCGSCQCRIQRLLAGLPAECGPCTLCPGCGHIKTLCRCMAA</sequence>
<accession>A0A382AC32</accession>
<dbReference type="InterPro" id="IPR007419">
    <property type="entry name" value="BFD-like_2Fe2S-bd_dom"/>
</dbReference>
<dbReference type="Gene3D" id="1.10.10.1100">
    <property type="entry name" value="BFD-like [2Fe-2S]-binding domain"/>
    <property type="match status" value="1"/>
</dbReference>
<name>A0A382AC32_9ZZZZ</name>
<proteinExistence type="predicted"/>
<evidence type="ECO:0000259" key="1">
    <source>
        <dbReference type="Pfam" id="PF04324"/>
    </source>
</evidence>
<gene>
    <name evidence="2" type="ORF">METZ01_LOCUS151411</name>
</gene>
<dbReference type="EMBL" id="UINC01024601">
    <property type="protein sequence ID" value="SVA98557.1"/>
    <property type="molecule type" value="Genomic_DNA"/>
</dbReference>
<evidence type="ECO:0000313" key="2">
    <source>
        <dbReference type="EMBL" id="SVA98557.1"/>
    </source>
</evidence>